<proteinExistence type="predicted"/>
<feature type="region of interest" description="Disordered" evidence="1">
    <location>
        <begin position="1"/>
        <end position="20"/>
    </location>
</feature>
<name>A0A251XCN6_CLAMM</name>
<evidence type="ECO:0000256" key="1">
    <source>
        <dbReference type="SAM" id="MobiDB-lite"/>
    </source>
</evidence>
<protein>
    <submittedName>
        <fullName evidence="2">Uncharacterized protein</fullName>
    </submittedName>
</protein>
<evidence type="ECO:0000313" key="3">
    <source>
        <dbReference type="Proteomes" id="UP000195062"/>
    </source>
</evidence>
<keyword evidence="3" id="KW-1185">Reference proteome</keyword>
<comment type="caution">
    <text evidence="2">The sequence shown here is derived from an EMBL/GenBank/DDBJ whole genome shotgun (WGS) entry which is preliminary data.</text>
</comment>
<accession>A0A251XCN6</accession>
<feature type="compositionally biased region" description="Low complexity" evidence="1">
    <location>
        <begin position="9"/>
        <end position="20"/>
    </location>
</feature>
<reference evidence="2 3" key="1">
    <citation type="submission" date="2016-08" db="EMBL/GenBank/DDBJ databases">
        <title>Genome sequence of Clavibacter michiganensis subsp. michiganensis strain CASJ007.</title>
        <authorList>
            <person name="Thapa S.P."/>
            <person name="Coaker G."/>
        </authorList>
    </citation>
    <scope>NUCLEOTIDE SEQUENCE [LARGE SCALE GENOMIC DNA]</scope>
    <source>
        <strain evidence="2">CASJ007</strain>
    </source>
</reference>
<dbReference type="AlphaFoldDB" id="A0A251XCN6"/>
<evidence type="ECO:0000313" key="2">
    <source>
        <dbReference type="EMBL" id="OUD99937.1"/>
    </source>
</evidence>
<gene>
    <name evidence="2" type="ORF">CMMCAS07_19355</name>
</gene>
<sequence>MDPHEKTPNDTTPHDTTPLDPATARLEELARASPSSRRCS</sequence>
<dbReference type="Proteomes" id="UP000195062">
    <property type="component" value="Unassembled WGS sequence"/>
</dbReference>
<dbReference type="EMBL" id="MDHH01000009">
    <property type="protein sequence ID" value="OUD99937.1"/>
    <property type="molecule type" value="Genomic_DNA"/>
</dbReference>
<organism evidence="2 3">
    <name type="scientific">Clavibacter michiganensis subsp. michiganensis</name>
    <dbReference type="NCBI Taxonomy" id="33013"/>
    <lineage>
        <taxon>Bacteria</taxon>
        <taxon>Bacillati</taxon>
        <taxon>Actinomycetota</taxon>
        <taxon>Actinomycetes</taxon>
        <taxon>Micrococcales</taxon>
        <taxon>Microbacteriaceae</taxon>
        <taxon>Clavibacter</taxon>
    </lineage>
</organism>